<evidence type="ECO:0000256" key="1">
    <source>
        <dbReference type="ARBA" id="ARBA00023224"/>
    </source>
</evidence>
<evidence type="ECO:0000313" key="6">
    <source>
        <dbReference type="Proteomes" id="UP000593910"/>
    </source>
</evidence>
<keyword evidence="3" id="KW-0175">Coiled coil</keyword>
<evidence type="ECO:0000256" key="2">
    <source>
        <dbReference type="PROSITE-ProRule" id="PRU00284"/>
    </source>
</evidence>
<dbReference type="CDD" id="cd14686">
    <property type="entry name" value="bZIP"/>
    <property type="match status" value="1"/>
</dbReference>
<accession>A0A7M1AV60</accession>
<dbReference type="EMBL" id="CP041165">
    <property type="protein sequence ID" value="QOP41331.1"/>
    <property type="molecule type" value="Genomic_DNA"/>
</dbReference>
<dbReference type="Gene3D" id="1.10.287.950">
    <property type="entry name" value="Methyl-accepting chemotaxis protein"/>
    <property type="match status" value="1"/>
</dbReference>
<dbReference type="Proteomes" id="UP000593910">
    <property type="component" value="Chromosome"/>
</dbReference>
<proteinExistence type="predicted"/>
<keyword evidence="6" id="KW-1185">Reference proteome</keyword>
<evidence type="ECO:0000256" key="3">
    <source>
        <dbReference type="SAM" id="Coils"/>
    </source>
</evidence>
<dbReference type="KEGG" id="smax:FJR03_06080"/>
<keyword evidence="1 2" id="KW-0807">Transducer</keyword>
<dbReference type="SUPFAM" id="SSF58104">
    <property type="entry name" value="Methyl-accepting chemotaxis protein (MCP) signaling domain"/>
    <property type="match status" value="1"/>
</dbReference>
<dbReference type="AlphaFoldDB" id="A0A7M1AV60"/>
<dbReference type="PROSITE" id="PS50111">
    <property type="entry name" value="CHEMOTAXIS_TRANSDUC_2"/>
    <property type="match status" value="1"/>
</dbReference>
<dbReference type="Pfam" id="PF13682">
    <property type="entry name" value="CZB"/>
    <property type="match status" value="1"/>
</dbReference>
<reference evidence="5 6" key="1">
    <citation type="submission" date="2019-06" db="EMBL/GenBank/DDBJ databases">
        <title>Sulfurimonas gotlandica sp. nov., a chemoautotrophic and psychrotolerant epsilonproteobacterium isolated from a pelagic redoxcline, and an emended description of the genus Sulfurimonas.</title>
        <authorList>
            <person name="Wang S."/>
            <person name="Jiang L."/>
            <person name="Shao Z."/>
        </authorList>
    </citation>
    <scope>NUCLEOTIDE SEQUENCE [LARGE SCALE GENOMIC DNA]</scope>
    <source>
        <strain evidence="5 6">B2</strain>
    </source>
</reference>
<organism evidence="5 6">
    <name type="scientific">Sulfurimonas marina</name>
    <dbReference type="NCBI Taxonomy" id="2590551"/>
    <lineage>
        <taxon>Bacteria</taxon>
        <taxon>Pseudomonadati</taxon>
        <taxon>Campylobacterota</taxon>
        <taxon>Epsilonproteobacteria</taxon>
        <taxon>Campylobacterales</taxon>
        <taxon>Sulfurimonadaceae</taxon>
        <taxon>Sulfurimonas</taxon>
    </lineage>
</organism>
<evidence type="ECO:0000313" key="5">
    <source>
        <dbReference type="EMBL" id="QOP41331.1"/>
    </source>
</evidence>
<feature type="domain" description="Methyl-accepting transducer" evidence="4">
    <location>
        <begin position="76"/>
        <end position="248"/>
    </location>
</feature>
<dbReference type="PANTHER" id="PTHR32089">
    <property type="entry name" value="METHYL-ACCEPTING CHEMOTAXIS PROTEIN MCPB"/>
    <property type="match status" value="1"/>
</dbReference>
<sequence>MGFFSNCDGEKAKVQELQSENERLRQEVDELRSLLAQKEQSSSAHTVSKETVARDEIIQMLLLSYKSGVGFVRNILQSSVDALDEAGDLNGRTSNRIETVQKDGSTINESIEQIAQEAVNLDNGAASLNNSVSSIGDIISLIKDISDQTNLLALNAAIEAARAGEHGRGFAVVADEVRKLAERTQKATQEVEISISQLKQNTSDIQDISELFRDNTNQMTETLSEFFTELEFVISNSQRITQITSNITHEIGIGNGKLDHILLKLLGYNAFINGDSPTIGDEHSCIFGKWFDENKEQIKNVPNVISSVSTHHANVHNSIKEAMDLWKGNEFDKAVETMKSVEHSSEKGFEELYNAFKSTHQ</sequence>
<dbReference type="GO" id="GO:0016020">
    <property type="term" value="C:membrane"/>
    <property type="evidence" value="ECO:0007669"/>
    <property type="project" value="InterPro"/>
</dbReference>
<feature type="coiled-coil region" evidence="3">
    <location>
        <begin position="7"/>
        <end position="41"/>
    </location>
</feature>
<evidence type="ECO:0000259" key="4">
    <source>
        <dbReference type="PROSITE" id="PS50111"/>
    </source>
</evidence>
<gene>
    <name evidence="5" type="ORF">FJR03_06080</name>
</gene>
<dbReference type="SMART" id="SM00283">
    <property type="entry name" value="MA"/>
    <property type="match status" value="1"/>
</dbReference>
<dbReference type="GO" id="GO:0007165">
    <property type="term" value="P:signal transduction"/>
    <property type="evidence" value="ECO:0007669"/>
    <property type="project" value="UniProtKB-KW"/>
</dbReference>
<dbReference type="PANTHER" id="PTHR32089:SF112">
    <property type="entry name" value="LYSOZYME-LIKE PROTEIN-RELATED"/>
    <property type="match status" value="1"/>
</dbReference>
<protein>
    <submittedName>
        <fullName evidence="5">Chemotaxis protein</fullName>
    </submittedName>
</protein>
<dbReference type="Pfam" id="PF00015">
    <property type="entry name" value="MCPsignal"/>
    <property type="match status" value="1"/>
</dbReference>
<dbReference type="InterPro" id="IPR004089">
    <property type="entry name" value="MCPsignal_dom"/>
</dbReference>
<name>A0A7M1AV60_9BACT</name>
<dbReference type="InterPro" id="IPR025991">
    <property type="entry name" value="Chemoreceptor_zinc-bind_dom"/>
</dbReference>